<sequence>MRRISLLVLALAAAHAYAAGSTDKDSLVNTRYKESAAEKNAREFKEADIPLPAFPDPARGNWFDIYVDRNYGKSPKILTDSIEIAPDRSIRYVLNVKSAQGYDNLSAEGLFCADTSFSSGNSKRSSYKVFGYGDTVNKRWISPRNGTWKDIGSTMSRNDALHTVIYKTFCEDGVPSSVDALRARLTQRAGRYSPSLTNRDK</sequence>
<protein>
    <submittedName>
        <fullName evidence="3">CNP1-like family protein</fullName>
    </submittedName>
</protein>
<accession>A0ABW8Q2Y8</accession>
<dbReference type="RefSeq" id="WP_039850794.1">
    <property type="nucleotide sequence ID" value="NZ_JBJGEB010000004.1"/>
</dbReference>
<dbReference type="InterPro" id="IPR014861">
    <property type="entry name" value="CNP1-like_dom"/>
</dbReference>
<feature type="chain" id="PRO_5046874790" evidence="1">
    <location>
        <begin position="19"/>
        <end position="201"/>
    </location>
</feature>
<organism evidence="3 4">
    <name type="scientific">Neisseria oralis</name>
    <dbReference type="NCBI Taxonomy" id="1107316"/>
    <lineage>
        <taxon>Bacteria</taxon>
        <taxon>Pseudomonadati</taxon>
        <taxon>Pseudomonadota</taxon>
        <taxon>Betaproteobacteria</taxon>
        <taxon>Neisseriales</taxon>
        <taxon>Neisseriaceae</taxon>
        <taxon>Neisseria</taxon>
    </lineage>
</organism>
<name>A0ABW8Q2Y8_9NEIS</name>
<feature type="domain" description="CNP1-like uncharacterised" evidence="2">
    <location>
        <begin position="40"/>
        <end position="176"/>
    </location>
</feature>
<dbReference type="Pfam" id="PF08750">
    <property type="entry name" value="CNP1"/>
    <property type="match status" value="1"/>
</dbReference>
<evidence type="ECO:0000313" key="4">
    <source>
        <dbReference type="Proteomes" id="UP001621964"/>
    </source>
</evidence>
<evidence type="ECO:0000256" key="1">
    <source>
        <dbReference type="SAM" id="SignalP"/>
    </source>
</evidence>
<reference evidence="3 4" key="1">
    <citation type="submission" date="2024-11" db="EMBL/GenBank/DDBJ databases">
        <authorList>
            <person name="Mikucki A.G."/>
            <person name="Kahler C.M."/>
        </authorList>
    </citation>
    <scope>NUCLEOTIDE SEQUENCE [LARGE SCALE GENOMIC DNA]</scope>
    <source>
        <strain evidence="3 4">EXNM717</strain>
    </source>
</reference>
<evidence type="ECO:0000259" key="2">
    <source>
        <dbReference type="Pfam" id="PF08750"/>
    </source>
</evidence>
<keyword evidence="1" id="KW-0732">Signal</keyword>
<feature type="signal peptide" evidence="1">
    <location>
        <begin position="1"/>
        <end position="18"/>
    </location>
</feature>
<proteinExistence type="predicted"/>
<dbReference type="EMBL" id="JBJGEB010000004">
    <property type="protein sequence ID" value="MFK7641923.1"/>
    <property type="molecule type" value="Genomic_DNA"/>
</dbReference>
<comment type="caution">
    <text evidence="3">The sequence shown here is derived from an EMBL/GenBank/DDBJ whole genome shotgun (WGS) entry which is preliminary data.</text>
</comment>
<keyword evidence="4" id="KW-1185">Reference proteome</keyword>
<gene>
    <name evidence="3" type="ORF">ACI43T_05340</name>
</gene>
<dbReference type="Proteomes" id="UP001621964">
    <property type="component" value="Unassembled WGS sequence"/>
</dbReference>
<evidence type="ECO:0000313" key="3">
    <source>
        <dbReference type="EMBL" id="MFK7641923.1"/>
    </source>
</evidence>